<dbReference type="AlphaFoldDB" id="A0A1I8F6C1"/>
<dbReference type="EC" id="3.6.4.13" evidence="5"/>
<dbReference type="GO" id="GO:0005524">
    <property type="term" value="F:ATP binding"/>
    <property type="evidence" value="ECO:0007669"/>
    <property type="project" value="UniProtKB-UniRule"/>
</dbReference>
<dbReference type="Gene3D" id="3.40.50.300">
    <property type="entry name" value="P-loop containing nucleotide triphosphate hydrolases"/>
    <property type="match status" value="2"/>
</dbReference>
<dbReference type="InterPro" id="IPR014001">
    <property type="entry name" value="Helicase_ATP-bd"/>
</dbReference>
<evidence type="ECO:0000313" key="8">
    <source>
        <dbReference type="Proteomes" id="UP000095280"/>
    </source>
</evidence>
<dbReference type="PROSITE" id="PS00039">
    <property type="entry name" value="DEAD_ATP_HELICASE"/>
    <property type="match status" value="1"/>
</dbReference>
<dbReference type="SMART" id="SM00487">
    <property type="entry name" value="DEXDc"/>
    <property type="match status" value="1"/>
</dbReference>
<comment type="domain">
    <text evidence="5">The Q motif is unique to and characteristic of the DEAD box family of RNA helicases and controls ATP binding and hydrolysis.</text>
</comment>
<protein>
    <recommendedName>
        <fullName evidence="5">ATP-dependent RNA helicase</fullName>
        <ecNumber evidence="5">3.6.4.13</ecNumber>
    </recommendedName>
</protein>
<dbReference type="WBParaSite" id="maker-unitig_22327-snap-gene-0.2-mRNA-1">
    <property type="protein sequence ID" value="maker-unitig_22327-snap-gene-0.2-mRNA-1"/>
    <property type="gene ID" value="maker-unitig_22327-snap-gene-0.2"/>
</dbReference>
<sequence length="484" mass="53329">MDSEQYSEFAESEVEAQRRWPGVPAFTHKEVTEGRQMMTTLTDKWRQEVRAAPRPAEGATRMMRRMTKDIDEEASHAETGCGRRCRKLQAAKHPTRRLLAKWRAKIHQLEKLHSQAAKKAQPSVTDVSKLKAPVAADAADGVQERMETNGDAPSGPQVRAPAARSGRLPAPPGAAAAAAAQSDSTGVAVADTGDFASLDGLSEATLAGLSDMGMSSMTPIQARSSARNGTGCIVISPTRELSLQTYGVLQELVKHHNFRIGVVMGGTNRAEEARNLAKGCTILIATPGRLLDHLQNTEHFLYKNLACLILDEADRILDVGFEEEMKQILRLLPKKRQSMLFTATLNDRTRALAKEALRTECLRVGVDDKELAATVDSLEQGYVVCPAERRFSVLYTFLKKNRKRKVMVFMSSCLEVKFYYELLNYIDLPVMAIHGKQKQAKRTQTFSSSARPSRPRCSAPTSPPEAWISRGLTGLSSTIRPTIP</sequence>
<evidence type="ECO:0000259" key="7">
    <source>
        <dbReference type="PROSITE" id="PS51192"/>
    </source>
</evidence>
<dbReference type="PROSITE" id="PS51192">
    <property type="entry name" value="HELICASE_ATP_BIND_1"/>
    <property type="match status" value="1"/>
</dbReference>
<dbReference type="InterPro" id="IPR011545">
    <property type="entry name" value="DEAD/DEAH_box_helicase_dom"/>
</dbReference>
<keyword evidence="5" id="KW-0694">RNA-binding</keyword>
<organism evidence="8 9">
    <name type="scientific">Macrostomum lignano</name>
    <dbReference type="NCBI Taxonomy" id="282301"/>
    <lineage>
        <taxon>Eukaryota</taxon>
        <taxon>Metazoa</taxon>
        <taxon>Spiralia</taxon>
        <taxon>Lophotrochozoa</taxon>
        <taxon>Platyhelminthes</taxon>
        <taxon>Rhabditophora</taxon>
        <taxon>Macrostomorpha</taxon>
        <taxon>Macrostomida</taxon>
        <taxon>Macrostomidae</taxon>
        <taxon>Macrostomum</taxon>
    </lineage>
</organism>
<dbReference type="Proteomes" id="UP000095280">
    <property type="component" value="Unplaced"/>
</dbReference>
<feature type="region of interest" description="Disordered" evidence="6">
    <location>
        <begin position="145"/>
        <end position="179"/>
    </location>
</feature>
<accession>A0A1I8F6C1</accession>
<dbReference type="PANTHER" id="PTHR24031">
    <property type="entry name" value="RNA HELICASE"/>
    <property type="match status" value="1"/>
</dbReference>
<dbReference type="GO" id="GO:0003724">
    <property type="term" value="F:RNA helicase activity"/>
    <property type="evidence" value="ECO:0007669"/>
    <property type="project" value="UniProtKB-EC"/>
</dbReference>
<evidence type="ECO:0000256" key="4">
    <source>
        <dbReference type="RuleBase" id="RU000492"/>
    </source>
</evidence>
<evidence type="ECO:0000313" key="9">
    <source>
        <dbReference type="WBParaSite" id="maker-unitig_22327-snap-gene-0.2-mRNA-1"/>
    </source>
</evidence>
<feature type="compositionally biased region" description="Low complexity" evidence="6">
    <location>
        <begin position="159"/>
        <end position="179"/>
    </location>
</feature>
<comment type="similarity">
    <text evidence="4">Belongs to the DEAD box helicase family.</text>
</comment>
<comment type="function">
    <text evidence="5">RNA helicase.</text>
</comment>
<evidence type="ECO:0000256" key="1">
    <source>
        <dbReference type="ARBA" id="ARBA00022741"/>
    </source>
</evidence>
<keyword evidence="8" id="KW-1185">Reference proteome</keyword>
<keyword evidence="1 4" id="KW-0547">Nucleotide-binding</keyword>
<feature type="compositionally biased region" description="Low complexity" evidence="6">
    <location>
        <begin position="447"/>
        <end position="460"/>
    </location>
</feature>
<dbReference type="InterPro" id="IPR000629">
    <property type="entry name" value="RNA-helicase_DEAD-box_CS"/>
</dbReference>
<dbReference type="SUPFAM" id="SSF52540">
    <property type="entry name" value="P-loop containing nucleoside triphosphate hydrolases"/>
    <property type="match status" value="2"/>
</dbReference>
<reference evidence="9" key="1">
    <citation type="submission" date="2016-11" db="UniProtKB">
        <authorList>
            <consortium name="WormBaseParasite"/>
        </authorList>
    </citation>
    <scope>IDENTIFICATION</scope>
</reference>
<evidence type="ECO:0000256" key="3">
    <source>
        <dbReference type="ARBA" id="ARBA00022840"/>
    </source>
</evidence>
<proteinExistence type="inferred from homology"/>
<keyword evidence="2 4" id="KW-0378">Hydrolase</keyword>
<dbReference type="GO" id="GO:0003723">
    <property type="term" value="F:RNA binding"/>
    <property type="evidence" value="ECO:0007669"/>
    <property type="project" value="UniProtKB-UniRule"/>
</dbReference>
<dbReference type="InterPro" id="IPR027417">
    <property type="entry name" value="P-loop_NTPase"/>
</dbReference>
<evidence type="ECO:0000256" key="6">
    <source>
        <dbReference type="SAM" id="MobiDB-lite"/>
    </source>
</evidence>
<keyword evidence="3 4" id="KW-0067">ATP-binding</keyword>
<name>A0A1I8F6C1_9PLAT</name>
<evidence type="ECO:0000256" key="2">
    <source>
        <dbReference type="ARBA" id="ARBA00022801"/>
    </source>
</evidence>
<feature type="domain" description="Helicase ATP-binding" evidence="7">
    <location>
        <begin position="177"/>
        <end position="363"/>
    </location>
</feature>
<feature type="region of interest" description="Disordered" evidence="6">
    <location>
        <begin position="442"/>
        <end position="464"/>
    </location>
</feature>
<keyword evidence="4" id="KW-0347">Helicase</keyword>
<comment type="catalytic activity">
    <reaction evidence="5">
        <text>ATP + H2O = ADP + phosphate + H(+)</text>
        <dbReference type="Rhea" id="RHEA:13065"/>
        <dbReference type="ChEBI" id="CHEBI:15377"/>
        <dbReference type="ChEBI" id="CHEBI:15378"/>
        <dbReference type="ChEBI" id="CHEBI:30616"/>
        <dbReference type="ChEBI" id="CHEBI:43474"/>
        <dbReference type="ChEBI" id="CHEBI:456216"/>
        <dbReference type="EC" id="3.6.4.13"/>
    </reaction>
</comment>
<dbReference type="GO" id="GO:0016787">
    <property type="term" value="F:hydrolase activity"/>
    <property type="evidence" value="ECO:0007669"/>
    <property type="project" value="UniProtKB-KW"/>
</dbReference>
<evidence type="ECO:0000256" key="5">
    <source>
        <dbReference type="RuleBase" id="RU365068"/>
    </source>
</evidence>
<dbReference type="Pfam" id="PF00270">
    <property type="entry name" value="DEAD"/>
    <property type="match status" value="1"/>
</dbReference>